<feature type="transmembrane region" description="Helical" evidence="6">
    <location>
        <begin position="163"/>
        <end position="184"/>
    </location>
</feature>
<comment type="caution">
    <text evidence="8">The sequence shown here is derived from an EMBL/GenBank/DDBJ whole genome shotgun (WGS) entry which is preliminary data.</text>
</comment>
<dbReference type="EMBL" id="VLKY01000002">
    <property type="protein sequence ID" value="TWI57483.1"/>
    <property type="molecule type" value="Genomic_DNA"/>
</dbReference>
<feature type="transmembrane region" description="Helical" evidence="6">
    <location>
        <begin position="216"/>
        <end position="236"/>
    </location>
</feature>
<keyword evidence="4 6" id="KW-1133">Transmembrane helix</keyword>
<feature type="domain" description="EamA" evidence="7">
    <location>
        <begin position="45"/>
        <end position="179"/>
    </location>
</feature>
<dbReference type="InterPro" id="IPR037185">
    <property type="entry name" value="EmrE-like"/>
</dbReference>
<reference evidence="8 9" key="1">
    <citation type="journal article" date="2015" name="Stand. Genomic Sci.">
        <title>Genomic Encyclopedia of Bacterial and Archaeal Type Strains, Phase III: the genomes of soil and plant-associated and newly described type strains.</title>
        <authorList>
            <person name="Whitman W.B."/>
            <person name="Woyke T."/>
            <person name="Klenk H.P."/>
            <person name="Zhou Y."/>
            <person name="Lilburn T.G."/>
            <person name="Beck B.J."/>
            <person name="De Vos P."/>
            <person name="Vandamme P."/>
            <person name="Eisen J.A."/>
            <person name="Garrity G."/>
            <person name="Hugenholtz P."/>
            <person name="Kyrpides N.C."/>
        </authorList>
    </citation>
    <scope>NUCLEOTIDE SEQUENCE [LARGE SCALE GENOMIC DNA]</scope>
    <source>
        <strain evidence="8 9">CGMCC 1.6858</strain>
    </source>
</reference>
<feature type="transmembrane region" description="Helical" evidence="6">
    <location>
        <begin position="284"/>
        <end position="303"/>
    </location>
</feature>
<keyword evidence="5 6" id="KW-0472">Membrane</keyword>
<evidence type="ECO:0000256" key="1">
    <source>
        <dbReference type="ARBA" id="ARBA00004651"/>
    </source>
</evidence>
<evidence type="ECO:0000256" key="5">
    <source>
        <dbReference type="ARBA" id="ARBA00023136"/>
    </source>
</evidence>
<evidence type="ECO:0000256" key="3">
    <source>
        <dbReference type="ARBA" id="ARBA00022692"/>
    </source>
</evidence>
<dbReference type="InterPro" id="IPR051258">
    <property type="entry name" value="Diverse_Substrate_Transporter"/>
</dbReference>
<dbReference type="PANTHER" id="PTHR42920:SF11">
    <property type="entry name" value="INNER MEMBRANE PROTEIN YTFF"/>
    <property type="match status" value="1"/>
</dbReference>
<keyword evidence="9" id="KW-1185">Reference proteome</keyword>
<evidence type="ECO:0000256" key="6">
    <source>
        <dbReference type="SAM" id="Phobius"/>
    </source>
</evidence>
<evidence type="ECO:0000313" key="8">
    <source>
        <dbReference type="EMBL" id="TWI57483.1"/>
    </source>
</evidence>
<feature type="transmembrane region" description="Helical" evidence="6">
    <location>
        <begin position="108"/>
        <end position="130"/>
    </location>
</feature>
<feature type="transmembrane region" description="Helical" evidence="6">
    <location>
        <begin position="248"/>
        <end position="272"/>
    </location>
</feature>
<dbReference type="AlphaFoldDB" id="A0A562QLD2"/>
<name>A0A562QLD2_9PSED</name>
<evidence type="ECO:0000259" key="7">
    <source>
        <dbReference type="Pfam" id="PF00892"/>
    </source>
</evidence>
<comment type="subcellular location">
    <subcellularLocation>
        <location evidence="1">Cell membrane</location>
        <topology evidence="1">Multi-pass membrane protein</topology>
    </subcellularLocation>
</comment>
<accession>A0A562QLD2</accession>
<dbReference type="GO" id="GO:0005886">
    <property type="term" value="C:plasma membrane"/>
    <property type="evidence" value="ECO:0007669"/>
    <property type="project" value="UniProtKB-SubCell"/>
</dbReference>
<dbReference type="Proteomes" id="UP000316905">
    <property type="component" value="Unassembled WGS sequence"/>
</dbReference>
<sequence length="333" mass="35257">MGLSRLTCQAPPLVQFPNFTLNSEALMSHSSLAQEYRSPATSAPLGFMAAFVTVAIWTTWIISTRFTVHAEHPVSAELLAFLRFSTAALLLSPYWWRLRPVPKGISRWALLGLLFAGIPYLASVLLGLTYAPALEAGPLLTGSLPLFVALLSALCLGERFTRLRLLGLALIALGVVAITGHGLFNMTSGAWRGHLMILLAALSWSIYTVAFRKTGLTGTAAASFIAFWSLILWVPFNWHAIVTELSTLPVTVLITQVLIQGVLAGIVALITYATAVSHLGASRTAAITAITPASATLAAILVLGEVPGLFALIGCGLLMVGVVLASGVLNRTA</sequence>
<keyword evidence="3 6" id="KW-0812">Transmembrane</keyword>
<proteinExistence type="predicted"/>
<keyword evidence="2" id="KW-1003">Cell membrane</keyword>
<gene>
    <name evidence="8" type="ORF">IQ22_00700</name>
</gene>
<feature type="transmembrane region" description="Helical" evidence="6">
    <location>
        <begin position="78"/>
        <end position="96"/>
    </location>
</feature>
<feature type="transmembrane region" description="Helical" evidence="6">
    <location>
        <begin position="309"/>
        <end position="329"/>
    </location>
</feature>
<feature type="transmembrane region" description="Helical" evidence="6">
    <location>
        <begin position="136"/>
        <end position="156"/>
    </location>
</feature>
<feature type="transmembrane region" description="Helical" evidence="6">
    <location>
        <begin position="190"/>
        <end position="209"/>
    </location>
</feature>
<organism evidence="8 9">
    <name type="scientific">Pseudomonas duriflava</name>
    <dbReference type="NCBI Taxonomy" id="459528"/>
    <lineage>
        <taxon>Bacteria</taxon>
        <taxon>Pseudomonadati</taxon>
        <taxon>Pseudomonadota</taxon>
        <taxon>Gammaproteobacteria</taxon>
        <taxon>Pseudomonadales</taxon>
        <taxon>Pseudomonadaceae</taxon>
        <taxon>Pseudomonas</taxon>
    </lineage>
</organism>
<feature type="domain" description="EamA" evidence="7">
    <location>
        <begin position="192"/>
        <end position="326"/>
    </location>
</feature>
<dbReference type="Pfam" id="PF00892">
    <property type="entry name" value="EamA"/>
    <property type="match status" value="2"/>
</dbReference>
<dbReference type="InterPro" id="IPR000620">
    <property type="entry name" value="EamA_dom"/>
</dbReference>
<dbReference type="Gene3D" id="1.10.3730.20">
    <property type="match status" value="1"/>
</dbReference>
<dbReference type="PANTHER" id="PTHR42920">
    <property type="entry name" value="OS03G0707200 PROTEIN-RELATED"/>
    <property type="match status" value="1"/>
</dbReference>
<protein>
    <submittedName>
        <fullName evidence="8">Threonine/homoserine efflux transporter RhtA</fullName>
    </submittedName>
</protein>
<evidence type="ECO:0000313" key="9">
    <source>
        <dbReference type="Proteomes" id="UP000316905"/>
    </source>
</evidence>
<feature type="transmembrane region" description="Helical" evidence="6">
    <location>
        <begin position="45"/>
        <end position="66"/>
    </location>
</feature>
<evidence type="ECO:0000256" key="4">
    <source>
        <dbReference type="ARBA" id="ARBA00022989"/>
    </source>
</evidence>
<evidence type="ECO:0000256" key="2">
    <source>
        <dbReference type="ARBA" id="ARBA00022475"/>
    </source>
</evidence>
<dbReference type="SUPFAM" id="SSF103481">
    <property type="entry name" value="Multidrug resistance efflux transporter EmrE"/>
    <property type="match status" value="2"/>
</dbReference>